<name>A0A6N8ITJ3_9BURK</name>
<dbReference type="RefSeq" id="WP_157397500.1">
    <property type="nucleotide sequence ID" value="NZ_WSEL01000003.1"/>
</dbReference>
<comment type="similarity">
    <text evidence="2">Belongs to the bacterial sugar transferase family.</text>
</comment>
<dbReference type="Pfam" id="PF13727">
    <property type="entry name" value="CoA_binding_3"/>
    <property type="match status" value="1"/>
</dbReference>
<comment type="subcellular location">
    <subcellularLocation>
        <location evidence="1">Membrane</location>
        <topology evidence="1">Multi-pass membrane protein</topology>
    </subcellularLocation>
</comment>
<comment type="caution">
    <text evidence="9">The sequence shown here is derived from an EMBL/GenBank/DDBJ whole genome shotgun (WGS) entry which is preliminary data.</text>
</comment>
<dbReference type="InterPro" id="IPR017475">
    <property type="entry name" value="EPS_sugar_tfrase"/>
</dbReference>
<dbReference type="Pfam" id="PF02397">
    <property type="entry name" value="Bac_transf"/>
    <property type="match status" value="1"/>
</dbReference>
<feature type="transmembrane region" description="Helical" evidence="7">
    <location>
        <begin position="293"/>
        <end position="314"/>
    </location>
</feature>
<feature type="transmembrane region" description="Helical" evidence="7">
    <location>
        <begin position="122"/>
        <end position="140"/>
    </location>
</feature>
<dbReference type="Gene3D" id="3.40.50.720">
    <property type="entry name" value="NAD(P)-binding Rossmann-like Domain"/>
    <property type="match status" value="1"/>
</dbReference>
<evidence type="ECO:0000256" key="7">
    <source>
        <dbReference type="SAM" id="Phobius"/>
    </source>
</evidence>
<evidence type="ECO:0000313" key="9">
    <source>
        <dbReference type="EMBL" id="MVQ29500.1"/>
    </source>
</evidence>
<dbReference type="EC" id="2.7.8.31" evidence="9"/>
<dbReference type="InterPro" id="IPR017473">
    <property type="entry name" value="Undecaprenyl-P_gluc_Ptfrase"/>
</dbReference>
<dbReference type="AlphaFoldDB" id="A0A6N8ITJ3"/>
<keyword evidence="6 7" id="KW-0472">Membrane</keyword>
<evidence type="ECO:0000256" key="1">
    <source>
        <dbReference type="ARBA" id="ARBA00004141"/>
    </source>
</evidence>
<dbReference type="SUPFAM" id="SSF51735">
    <property type="entry name" value="NAD(P)-binding Rossmann-fold domains"/>
    <property type="match status" value="1"/>
</dbReference>
<feature type="domain" description="Bacterial sugar transferase" evidence="8">
    <location>
        <begin position="288"/>
        <end position="473"/>
    </location>
</feature>
<keyword evidence="10" id="KW-1185">Reference proteome</keyword>
<proteinExistence type="inferred from homology"/>
<sequence>MPEADRILAAASTAPPAAPELPGPAVFSHSRLLRAFEAFVEPLATVVSLWLLVWTFEGALGTRWLVVSIVAFALAYPGRQQLRASAPRVIVDTLLGWAWTCGLLFGLGYATGHLDDFPRPIVLHWLWLAPTAQLLSHWALRQAAPHLIRLQGPPLRAVVVGMNEQGGSLADRLSLAHYTGVELLGFFDDRTPDRLHGRNRHRMLGRIQEIAEYVKKHNVQLVYLSLPMASQPRIKLLLDALKDTTASVYFVPDMFVTDLIQGRTDSICGMPVISVCETPFRGPNALVKRGSDMVLAVAILLLLSPLMLGIAAAIKLTSPGPVIFRQRRYGVWGQEIIVYKFRSMTVTEDGAQVLQARRDDVRVTPLGRFLRRTSMDELPQFINVLQGRMSIVGPRPHAVAHNEFYRPLIKSYMLRHKVKPGITGWAQVNGFRGETDSLEKMEARIRCDLDYLRNWSLRLDLYIIWRTIRLVFKDGAAY</sequence>
<evidence type="ECO:0000256" key="5">
    <source>
        <dbReference type="ARBA" id="ARBA00022989"/>
    </source>
</evidence>
<dbReference type="NCBIfam" id="TIGR03025">
    <property type="entry name" value="EPS_sugtrans"/>
    <property type="match status" value="1"/>
</dbReference>
<dbReference type="PANTHER" id="PTHR30576">
    <property type="entry name" value="COLANIC BIOSYNTHESIS UDP-GLUCOSE LIPID CARRIER TRANSFERASE"/>
    <property type="match status" value="1"/>
</dbReference>
<dbReference type="GO" id="GO:0016020">
    <property type="term" value="C:membrane"/>
    <property type="evidence" value="ECO:0007669"/>
    <property type="project" value="UniProtKB-SubCell"/>
</dbReference>
<evidence type="ECO:0000256" key="6">
    <source>
        <dbReference type="ARBA" id="ARBA00023136"/>
    </source>
</evidence>
<keyword evidence="4 7" id="KW-0812">Transmembrane</keyword>
<evidence type="ECO:0000256" key="4">
    <source>
        <dbReference type="ARBA" id="ARBA00022692"/>
    </source>
</evidence>
<dbReference type="GO" id="GO:0009242">
    <property type="term" value="P:colanic acid biosynthetic process"/>
    <property type="evidence" value="ECO:0007669"/>
    <property type="project" value="TreeGrafter"/>
</dbReference>
<feature type="transmembrane region" description="Helical" evidence="7">
    <location>
        <begin position="35"/>
        <end position="54"/>
    </location>
</feature>
<evidence type="ECO:0000256" key="3">
    <source>
        <dbReference type="ARBA" id="ARBA00022679"/>
    </source>
</evidence>
<protein>
    <submittedName>
        <fullName evidence="9">Undecaprenyl-phosphate glucose phosphotransferase</fullName>
        <ecNumber evidence="9">2.7.8.31</ecNumber>
    </submittedName>
</protein>
<accession>A0A6N8ITJ3</accession>
<dbReference type="GO" id="GO:0089702">
    <property type="term" value="F:undecaprenyl-phosphate glucose phosphotransferase activity"/>
    <property type="evidence" value="ECO:0007669"/>
    <property type="project" value="UniProtKB-EC"/>
</dbReference>
<reference evidence="9 10" key="1">
    <citation type="submission" date="2019-12" db="EMBL/GenBank/DDBJ databases">
        <authorList>
            <person name="Huq M.A."/>
        </authorList>
    </citation>
    <scope>NUCLEOTIDE SEQUENCE [LARGE SCALE GENOMIC DNA]</scope>
    <source>
        <strain evidence="9 10">MAH-25</strain>
    </source>
</reference>
<evidence type="ECO:0000259" key="8">
    <source>
        <dbReference type="Pfam" id="PF02397"/>
    </source>
</evidence>
<organism evidence="9 10">
    <name type="scientific">Ramlibacter pinisoli</name>
    <dbReference type="NCBI Taxonomy" id="2682844"/>
    <lineage>
        <taxon>Bacteria</taxon>
        <taxon>Pseudomonadati</taxon>
        <taxon>Pseudomonadota</taxon>
        <taxon>Betaproteobacteria</taxon>
        <taxon>Burkholderiales</taxon>
        <taxon>Comamonadaceae</taxon>
        <taxon>Ramlibacter</taxon>
    </lineage>
</organism>
<dbReference type="Proteomes" id="UP000469385">
    <property type="component" value="Unassembled WGS sequence"/>
</dbReference>
<dbReference type="InterPro" id="IPR003362">
    <property type="entry name" value="Bact_transf"/>
</dbReference>
<dbReference type="EMBL" id="WSEL01000003">
    <property type="protein sequence ID" value="MVQ29500.1"/>
    <property type="molecule type" value="Genomic_DNA"/>
</dbReference>
<dbReference type="PANTHER" id="PTHR30576:SF21">
    <property type="entry name" value="UDP-GLUCOSE:UNDECAPRENYL-PHOSPHATE GLUCOSE-1-PHOSPHATE TRANSFERASE"/>
    <property type="match status" value="1"/>
</dbReference>
<feature type="transmembrane region" description="Helical" evidence="7">
    <location>
        <begin position="89"/>
        <end position="110"/>
    </location>
</feature>
<keyword evidence="5 7" id="KW-1133">Transmembrane helix</keyword>
<feature type="transmembrane region" description="Helical" evidence="7">
    <location>
        <begin position="60"/>
        <end position="77"/>
    </location>
</feature>
<evidence type="ECO:0000256" key="2">
    <source>
        <dbReference type="ARBA" id="ARBA00006464"/>
    </source>
</evidence>
<keyword evidence="3 9" id="KW-0808">Transferase</keyword>
<evidence type="ECO:0000313" key="10">
    <source>
        <dbReference type="Proteomes" id="UP000469385"/>
    </source>
</evidence>
<gene>
    <name evidence="9" type="ORF">GON04_08575</name>
</gene>
<dbReference type="NCBIfam" id="TIGR03023">
    <property type="entry name" value="WcaJ_sugtrans"/>
    <property type="match status" value="1"/>
</dbReference>
<dbReference type="InterPro" id="IPR036291">
    <property type="entry name" value="NAD(P)-bd_dom_sf"/>
</dbReference>